<name>A0A645D6Q0_9ZZZZ</name>
<dbReference type="AlphaFoldDB" id="A0A645D6Q0"/>
<comment type="caution">
    <text evidence="1">The sequence shown here is derived from an EMBL/GenBank/DDBJ whole genome shotgun (WGS) entry which is preliminary data.</text>
</comment>
<gene>
    <name evidence="1" type="ORF">SDC9_131814</name>
</gene>
<accession>A0A645D6Q0</accession>
<protein>
    <submittedName>
        <fullName evidence="1">Uncharacterized protein</fullName>
    </submittedName>
</protein>
<sequence length="98" mass="10754">MITPTQERPTLIFNADISVGTVDGIIRCFNVWNLEAPKVFNSLILSSSTSLKPARTLIIVTIIDIKRAITIIASMPFPTQNIIIGPRATLGRAFKTTK</sequence>
<dbReference type="EMBL" id="VSSQ01033210">
    <property type="protein sequence ID" value="MPM84738.1"/>
    <property type="molecule type" value="Genomic_DNA"/>
</dbReference>
<organism evidence="1">
    <name type="scientific">bioreactor metagenome</name>
    <dbReference type="NCBI Taxonomy" id="1076179"/>
    <lineage>
        <taxon>unclassified sequences</taxon>
        <taxon>metagenomes</taxon>
        <taxon>ecological metagenomes</taxon>
    </lineage>
</organism>
<evidence type="ECO:0000313" key="1">
    <source>
        <dbReference type="EMBL" id="MPM84738.1"/>
    </source>
</evidence>
<reference evidence="1" key="1">
    <citation type="submission" date="2019-08" db="EMBL/GenBank/DDBJ databases">
        <authorList>
            <person name="Kucharzyk K."/>
            <person name="Murdoch R.W."/>
            <person name="Higgins S."/>
            <person name="Loffler F."/>
        </authorList>
    </citation>
    <scope>NUCLEOTIDE SEQUENCE</scope>
</reference>
<proteinExistence type="predicted"/>